<dbReference type="InterPro" id="IPR004358">
    <property type="entry name" value="Sig_transdc_His_kin-like_C"/>
</dbReference>
<dbReference type="GO" id="GO:0005886">
    <property type="term" value="C:plasma membrane"/>
    <property type="evidence" value="ECO:0007669"/>
    <property type="project" value="UniProtKB-SubCell"/>
</dbReference>
<evidence type="ECO:0000313" key="15">
    <source>
        <dbReference type="EMBL" id="BBA29522.1"/>
    </source>
</evidence>
<dbReference type="InterPro" id="IPR003661">
    <property type="entry name" value="HisK_dim/P_dom"/>
</dbReference>
<feature type="region of interest" description="Disordered" evidence="12">
    <location>
        <begin position="79"/>
        <end position="110"/>
    </location>
</feature>
<keyword evidence="8 15" id="KW-0418">Kinase</keyword>
<keyword evidence="9" id="KW-0067">ATP-binding</keyword>
<evidence type="ECO:0000313" key="16">
    <source>
        <dbReference type="Proteomes" id="UP000267517"/>
    </source>
</evidence>
<dbReference type="PRINTS" id="PR00344">
    <property type="entry name" value="BCTRLSENSOR"/>
</dbReference>
<dbReference type="Pfam" id="PF02518">
    <property type="entry name" value="HATPase_c"/>
    <property type="match status" value="1"/>
</dbReference>
<evidence type="ECO:0000256" key="3">
    <source>
        <dbReference type="ARBA" id="ARBA00012438"/>
    </source>
</evidence>
<dbReference type="CDD" id="cd00082">
    <property type="entry name" value="HisKA"/>
    <property type="match status" value="1"/>
</dbReference>
<evidence type="ECO:0000256" key="10">
    <source>
        <dbReference type="ARBA" id="ARBA00023012"/>
    </source>
</evidence>
<dbReference type="AlphaFoldDB" id="A0A250KIV1"/>
<gene>
    <name evidence="15" type="ORF">PMEL_200035</name>
</gene>
<comment type="subcellular location">
    <subcellularLocation>
        <location evidence="2">Cell membrane</location>
    </subcellularLocation>
</comment>
<feature type="compositionally biased region" description="Polar residues" evidence="12">
    <location>
        <begin position="99"/>
        <end position="110"/>
    </location>
</feature>
<feature type="domain" description="Histidine kinase" evidence="14">
    <location>
        <begin position="305"/>
        <end position="526"/>
    </location>
</feature>
<dbReference type="PANTHER" id="PTHR43547">
    <property type="entry name" value="TWO-COMPONENT HISTIDINE KINASE"/>
    <property type="match status" value="1"/>
</dbReference>
<evidence type="ECO:0000256" key="13">
    <source>
        <dbReference type="SAM" id="Phobius"/>
    </source>
</evidence>
<evidence type="ECO:0000256" key="2">
    <source>
        <dbReference type="ARBA" id="ARBA00004236"/>
    </source>
</evidence>
<dbReference type="EC" id="2.7.13.3" evidence="3"/>
<evidence type="ECO:0000256" key="5">
    <source>
        <dbReference type="ARBA" id="ARBA00022553"/>
    </source>
</evidence>
<dbReference type="Gene3D" id="1.10.287.130">
    <property type="match status" value="1"/>
</dbReference>
<dbReference type="Gene3D" id="3.30.565.10">
    <property type="entry name" value="Histidine kinase-like ATPase, C-terminal domain"/>
    <property type="match status" value="1"/>
</dbReference>
<keyword evidence="7" id="KW-0547">Nucleotide-binding</keyword>
<proteinExistence type="predicted"/>
<organism evidence="15 16">
    <name type="scientific">Prevotella melaninogenica</name>
    <dbReference type="NCBI Taxonomy" id="28132"/>
    <lineage>
        <taxon>Bacteria</taxon>
        <taxon>Pseudomonadati</taxon>
        <taxon>Bacteroidota</taxon>
        <taxon>Bacteroidia</taxon>
        <taxon>Bacteroidales</taxon>
        <taxon>Prevotellaceae</taxon>
        <taxon>Prevotella</taxon>
    </lineage>
</organism>
<evidence type="ECO:0000256" key="8">
    <source>
        <dbReference type="ARBA" id="ARBA00022777"/>
    </source>
</evidence>
<keyword evidence="4" id="KW-1003">Cell membrane</keyword>
<dbReference type="SUPFAM" id="SSF47384">
    <property type="entry name" value="Homodimeric domain of signal transducing histidine kinase"/>
    <property type="match status" value="1"/>
</dbReference>
<dbReference type="FunFam" id="3.30.565.10:FF:000023">
    <property type="entry name" value="PAS domain-containing sensor histidine kinase"/>
    <property type="match status" value="1"/>
</dbReference>
<dbReference type="PROSITE" id="PS50109">
    <property type="entry name" value="HIS_KIN"/>
    <property type="match status" value="1"/>
</dbReference>
<keyword evidence="11 13" id="KW-0472">Membrane</keyword>
<keyword evidence="10" id="KW-0902">Two-component regulatory system</keyword>
<sequence>MEFFYNQYEYKQRVMKKKTIWTIAIIMGLSFLGLLLLQLNYIEEMAEMKKEQFDESVNRALYQASRNMELNETLRYLEDDVNKKERSQDDEQSTDKDTSTAAHQAPVTDNQGERYTSFEAKLLQAKPSLIPKAMILRNDSSTLSATKRNMQEIVLNRYVYQKAMLEEVIYNILYSASDKPLRNRINFKLLDQDLKAEMMNNGINIPYHFTVTTQDGREVYKCPDYVSDGEENTYSQVLFRNDPVNRMGVVKVHFPQMNNYIFSSVRFMIPSIIFTFVLLVTFIFTIVTIFRQKRYSEIKNDFINNMTHELKTPIASISLAAQMMNDKTLTKSPKMIEHLGGVVNDESKRLRFLVEKVLQMSMYDRKKAVLKKKYTDLNEMVETIAHSFSLRVEHTGGKVYTEIEAIDSLMYVDEMHFQNVIFNLLDNAVKYAKADQPLDVYLKTWNTNENLYLSIRDTGQGIKKENLKKIFDKFYRVHTGNLHDVKGFGLGLAYVKKMVDLHEGEIKVLSEYGKGTKFVIKLPVIRDEEDEE</sequence>
<dbReference type="Proteomes" id="UP000267517">
    <property type="component" value="Chromosome II"/>
</dbReference>
<feature type="transmembrane region" description="Helical" evidence="13">
    <location>
        <begin position="20"/>
        <end position="42"/>
    </location>
</feature>
<dbReference type="SMART" id="SM00387">
    <property type="entry name" value="HATPase_c"/>
    <property type="match status" value="1"/>
</dbReference>
<dbReference type="InterPro" id="IPR036890">
    <property type="entry name" value="HATPase_C_sf"/>
</dbReference>
<feature type="compositionally biased region" description="Basic and acidic residues" evidence="12">
    <location>
        <begin position="79"/>
        <end position="98"/>
    </location>
</feature>
<dbReference type="GO" id="GO:0005524">
    <property type="term" value="F:ATP binding"/>
    <property type="evidence" value="ECO:0007669"/>
    <property type="project" value="UniProtKB-KW"/>
</dbReference>
<dbReference type="PANTHER" id="PTHR43547:SF2">
    <property type="entry name" value="HYBRID SIGNAL TRANSDUCTION HISTIDINE KINASE C"/>
    <property type="match status" value="1"/>
</dbReference>
<protein>
    <recommendedName>
        <fullName evidence="3">histidine kinase</fullName>
        <ecNumber evidence="3">2.7.13.3</ecNumber>
    </recommendedName>
</protein>
<evidence type="ECO:0000256" key="11">
    <source>
        <dbReference type="ARBA" id="ARBA00023136"/>
    </source>
</evidence>
<dbReference type="InterPro" id="IPR036097">
    <property type="entry name" value="HisK_dim/P_sf"/>
</dbReference>
<evidence type="ECO:0000259" key="14">
    <source>
        <dbReference type="PROSITE" id="PS50109"/>
    </source>
</evidence>
<dbReference type="InterPro" id="IPR005467">
    <property type="entry name" value="His_kinase_dom"/>
</dbReference>
<accession>A0A250KIV1</accession>
<feature type="transmembrane region" description="Helical" evidence="13">
    <location>
        <begin position="267"/>
        <end position="290"/>
    </location>
</feature>
<dbReference type="GO" id="GO:0000155">
    <property type="term" value="F:phosphorelay sensor kinase activity"/>
    <property type="evidence" value="ECO:0007669"/>
    <property type="project" value="InterPro"/>
</dbReference>
<comment type="catalytic activity">
    <reaction evidence="1">
        <text>ATP + protein L-histidine = ADP + protein N-phospho-L-histidine.</text>
        <dbReference type="EC" id="2.7.13.3"/>
    </reaction>
</comment>
<evidence type="ECO:0000256" key="7">
    <source>
        <dbReference type="ARBA" id="ARBA00022741"/>
    </source>
</evidence>
<keyword evidence="5" id="KW-0597">Phosphoprotein</keyword>
<dbReference type="EMBL" id="AP018050">
    <property type="protein sequence ID" value="BBA29522.1"/>
    <property type="molecule type" value="Genomic_DNA"/>
</dbReference>
<dbReference type="SMART" id="SM00388">
    <property type="entry name" value="HisKA"/>
    <property type="match status" value="1"/>
</dbReference>
<reference evidence="15 16" key="1">
    <citation type="submission" date="2017-05" db="EMBL/GenBank/DDBJ databases">
        <title>whole genome sequence of Prevotella melaninogenica GAI 07411.</title>
        <authorList>
            <person name="Kondo Y."/>
            <person name="Hoshino T."/>
        </authorList>
    </citation>
    <scope>NUCLEOTIDE SEQUENCE [LARGE SCALE GENOMIC DNA]</scope>
    <source>
        <strain evidence="15 16">GAI 07411</strain>
    </source>
</reference>
<evidence type="ECO:0000256" key="4">
    <source>
        <dbReference type="ARBA" id="ARBA00022475"/>
    </source>
</evidence>
<dbReference type="SUPFAM" id="SSF55874">
    <property type="entry name" value="ATPase domain of HSP90 chaperone/DNA topoisomerase II/histidine kinase"/>
    <property type="match status" value="1"/>
</dbReference>
<keyword evidence="13" id="KW-1133">Transmembrane helix</keyword>
<dbReference type="Pfam" id="PF00512">
    <property type="entry name" value="HisKA"/>
    <property type="match status" value="1"/>
</dbReference>
<keyword evidence="6" id="KW-0808">Transferase</keyword>
<evidence type="ECO:0000256" key="6">
    <source>
        <dbReference type="ARBA" id="ARBA00022679"/>
    </source>
</evidence>
<evidence type="ECO:0000256" key="1">
    <source>
        <dbReference type="ARBA" id="ARBA00000085"/>
    </source>
</evidence>
<name>A0A250KIV1_9BACT</name>
<keyword evidence="13" id="KW-0812">Transmembrane</keyword>
<evidence type="ECO:0000256" key="9">
    <source>
        <dbReference type="ARBA" id="ARBA00022840"/>
    </source>
</evidence>
<evidence type="ECO:0000256" key="12">
    <source>
        <dbReference type="SAM" id="MobiDB-lite"/>
    </source>
</evidence>
<dbReference type="InterPro" id="IPR003594">
    <property type="entry name" value="HATPase_dom"/>
</dbReference>